<dbReference type="EMBL" id="JAACXV010000034">
    <property type="protein sequence ID" value="KAF7286216.1"/>
    <property type="molecule type" value="Genomic_DNA"/>
</dbReference>
<gene>
    <name evidence="12" type="ORF">GWI33_006904</name>
</gene>
<name>A0A834MKW2_RHYFE</name>
<comment type="caution">
    <text evidence="12">The sequence shown here is derived from an EMBL/GenBank/DDBJ whole genome shotgun (WGS) entry which is preliminary data.</text>
</comment>
<keyword evidence="6 10" id="KW-1133">Transmembrane helix</keyword>
<dbReference type="GO" id="GO:0016020">
    <property type="term" value="C:membrane"/>
    <property type="evidence" value="ECO:0007669"/>
    <property type="project" value="UniProtKB-SubCell"/>
</dbReference>
<evidence type="ECO:0000259" key="11">
    <source>
        <dbReference type="PROSITE" id="PS50866"/>
    </source>
</evidence>
<comment type="subcellular location">
    <subcellularLocation>
        <location evidence="8">Endomembrane system</location>
        <topology evidence="8">Single-pass membrane protein</topology>
    </subcellularLocation>
    <subcellularLocation>
        <location evidence="1 9">Membrane</location>
        <topology evidence="1 9">Single-pass type I membrane protein</topology>
    </subcellularLocation>
</comment>
<dbReference type="Gene3D" id="2.60.120.680">
    <property type="entry name" value="GOLD domain"/>
    <property type="match status" value="1"/>
</dbReference>
<keyword evidence="3" id="KW-0217">Developmental protein</keyword>
<feature type="transmembrane region" description="Helical" evidence="10">
    <location>
        <begin position="176"/>
        <end position="196"/>
    </location>
</feature>
<accession>A0A834MKW2</accession>
<evidence type="ECO:0000313" key="13">
    <source>
        <dbReference type="Proteomes" id="UP000625711"/>
    </source>
</evidence>
<evidence type="ECO:0000256" key="1">
    <source>
        <dbReference type="ARBA" id="ARBA00004479"/>
    </source>
</evidence>
<evidence type="ECO:0000256" key="9">
    <source>
        <dbReference type="RuleBase" id="RU003827"/>
    </source>
</evidence>
<evidence type="ECO:0000256" key="4">
    <source>
        <dbReference type="ARBA" id="ARBA00022692"/>
    </source>
</evidence>
<evidence type="ECO:0000256" key="3">
    <source>
        <dbReference type="ARBA" id="ARBA00022473"/>
    </source>
</evidence>
<dbReference type="Pfam" id="PF01105">
    <property type="entry name" value="EMP24_GP25L"/>
    <property type="match status" value="1"/>
</dbReference>
<dbReference type="GO" id="GO:0012505">
    <property type="term" value="C:endomembrane system"/>
    <property type="evidence" value="ECO:0007669"/>
    <property type="project" value="UniProtKB-SubCell"/>
</dbReference>
<evidence type="ECO:0000256" key="10">
    <source>
        <dbReference type="SAM" id="Phobius"/>
    </source>
</evidence>
<evidence type="ECO:0000256" key="5">
    <source>
        <dbReference type="ARBA" id="ARBA00022729"/>
    </source>
</evidence>
<keyword evidence="7 10" id="KW-0472">Membrane</keyword>
<dbReference type="PROSITE" id="PS50866">
    <property type="entry name" value="GOLD"/>
    <property type="match status" value="1"/>
</dbReference>
<dbReference type="InterPro" id="IPR036598">
    <property type="entry name" value="GOLD_dom_sf"/>
</dbReference>
<evidence type="ECO:0000313" key="12">
    <source>
        <dbReference type="EMBL" id="KAF7286216.1"/>
    </source>
</evidence>
<dbReference type="SUPFAM" id="SSF101576">
    <property type="entry name" value="Supernatant protein factor (SPF), C-terminal domain"/>
    <property type="match status" value="1"/>
</dbReference>
<dbReference type="SMART" id="SM01190">
    <property type="entry name" value="EMP24_GP25L"/>
    <property type="match status" value="1"/>
</dbReference>
<evidence type="ECO:0000256" key="7">
    <source>
        <dbReference type="ARBA" id="ARBA00023136"/>
    </source>
</evidence>
<proteinExistence type="inferred from homology"/>
<dbReference type="InterPro" id="IPR009038">
    <property type="entry name" value="GOLD_dom"/>
</dbReference>
<dbReference type="AlphaFoldDB" id="A0A834MKW2"/>
<dbReference type="PANTHER" id="PTHR22811">
    <property type="entry name" value="TRANSMEMBRANE EMP24 DOMAIN-CONTAINING PROTEIN"/>
    <property type="match status" value="1"/>
</dbReference>
<reference evidence="12" key="1">
    <citation type="submission" date="2020-08" db="EMBL/GenBank/DDBJ databases">
        <title>Genome sequencing and assembly of the red palm weevil Rhynchophorus ferrugineus.</title>
        <authorList>
            <person name="Dias G.B."/>
            <person name="Bergman C.M."/>
            <person name="Manee M."/>
        </authorList>
    </citation>
    <scope>NUCLEOTIDE SEQUENCE</scope>
    <source>
        <strain evidence="12">AA-2017</strain>
        <tissue evidence="12">Whole larva</tissue>
    </source>
</reference>
<dbReference type="Proteomes" id="UP000625711">
    <property type="component" value="Unassembled WGS sequence"/>
</dbReference>
<protein>
    <recommendedName>
        <fullName evidence="11">GOLD domain-containing protein</fullName>
    </recommendedName>
</protein>
<feature type="domain" description="GOLD" evidence="11">
    <location>
        <begin position="21"/>
        <end position="103"/>
    </location>
</feature>
<keyword evidence="13" id="KW-1185">Reference proteome</keyword>
<keyword evidence="5" id="KW-0732">Signal</keyword>
<organism evidence="12 13">
    <name type="scientific">Rhynchophorus ferrugineus</name>
    <name type="common">Red palm weevil</name>
    <name type="synonym">Curculio ferrugineus</name>
    <dbReference type="NCBI Taxonomy" id="354439"/>
    <lineage>
        <taxon>Eukaryota</taxon>
        <taxon>Metazoa</taxon>
        <taxon>Ecdysozoa</taxon>
        <taxon>Arthropoda</taxon>
        <taxon>Hexapoda</taxon>
        <taxon>Insecta</taxon>
        <taxon>Pterygota</taxon>
        <taxon>Neoptera</taxon>
        <taxon>Endopterygota</taxon>
        <taxon>Coleoptera</taxon>
        <taxon>Polyphaga</taxon>
        <taxon>Cucujiformia</taxon>
        <taxon>Curculionidae</taxon>
        <taxon>Dryophthorinae</taxon>
        <taxon>Rhynchophorus</taxon>
    </lineage>
</organism>
<dbReference type="OrthoDB" id="5976732at2759"/>
<evidence type="ECO:0000256" key="6">
    <source>
        <dbReference type="ARBA" id="ARBA00022989"/>
    </source>
</evidence>
<evidence type="ECO:0000256" key="2">
    <source>
        <dbReference type="ARBA" id="ARBA00007104"/>
    </source>
</evidence>
<evidence type="ECO:0000256" key="8">
    <source>
        <dbReference type="ARBA" id="ARBA00037847"/>
    </source>
</evidence>
<sequence length="218" mass="25499">MIKPFFCFEKEFTVNVDASKEDCFYQPMKIGDTTDIEYQVISGGELDISLNIFDPTGRVLVADFKKSENSHTIVVQMNGDYKFCFDNKFSSFSAKTIFFELIVDNSEEDKWDSDENYNFDDVDPSVIYNLKLTEVQEIVNNVRDNLNKAKHLQDMIKSTEARDRNVAEEAFFRVNVYSILILVVMILVSFVQLFMVKSLFEEKSKVHSFWSYLERIFH</sequence>
<dbReference type="InterPro" id="IPR015720">
    <property type="entry name" value="Emp24-like"/>
</dbReference>
<keyword evidence="4 9" id="KW-0812">Transmembrane</keyword>
<comment type="similarity">
    <text evidence="2 9">Belongs to the EMP24/GP25L family.</text>
</comment>